<accession>A0A388KGY4</accession>
<proteinExistence type="predicted"/>
<dbReference type="PANTHER" id="PTHR31964:SF113">
    <property type="entry name" value="USPA DOMAIN-CONTAINING PROTEIN"/>
    <property type="match status" value="1"/>
</dbReference>
<dbReference type="InterPro" id="IPR014729">
    <property type="entry name" value="Rossmann-like_a/b/a_fold"/>
</dbReference>
<organism evidence="3 4">
    <name type="scientific">Chara braunii</name>
    <name type="common">Braun's stonewort</name>
    <dbReference type="NCBI Taxonomy" id="69332"/>
    <lineage>
        <taxon>Eukaryota</taxon>
        <taxon>Viridiplantae</taxon>
        <taxon>Streptophyta</taxon>
        <taxon>Charophyceae</taxon>
        <taxon>Charales</taxon>
        <taxon>Characeae</taxon>
        <taxon>Chara</taxon>
    </lineage>
</organism>
<feature type="compositionally biased region" description="Basic and acidic residues" evidence="1">
    <location>
        <begin position="1"/>
        <end position="18"/>
    </location>
</feature>
<evidence type="ECO:0000259" key="2">
    <source>
        <dbReference type="Pfam" id="PF00582"/>
    </source>
</evidence>
<feature type="domain" description="UspA" evidence="2">
    <location>
        <begin position="45"/>
        <end position="190"/>
    </location>
</feature>
<dbReference type="CDD" id="cd23659">
    <property type="entry name" value="USP_At3g01520-like"/>
    <property type="match status" value="1"/>
</dbReference>
<dbReference type="Gramene" id="GBG69257">
    <property type="protein sequence ID" value="GBG69257"/>
    <property type="gene ID" value="CBR_g3955"/>
</dbReference>
<dbReference type="PRINTS" id="PR01438">
    <property type="entry name" value="UNVRSLSTRESS"/>
</dbReference>
<name>A0A388KGY4_CHABU</name>
<keyword evidence="4" id="KW-1185">Reference proteome</keyword>
<dbReference type="PANTHER" id="PTHR31964">
    <property type="entry name" value="ADENINE NUCLEOTIDE ALPHA HYDROLASES-LIKE SUPERFAMILY PROTEIN"/>
    <property type="match status" value="1"/>
</dbReference>
<sequence>MERGEADVNSRGGGEGERGGVSSPTGTTAAPSREETAVNDRKPMNVVVAVDQGEESMYALLWALDFVVEPKDRVHLLHVQAPSPFFATPQQVPGYYISAEVSEALRRQEEEISRGVLSKAKTMCEKKNVQPIKEVTMGDARECIVDAVAQLKANLLVIGSHGYGALKRAFLGSVSDYCVHHCKCPVLVVRLPKDRVVVDNSEG</sequence>
<gene>
    <name evidence="3" type="ORF">CBR_g3955</name>
</gene>
<dbReference type="Proteomes" id="UP000265515">
    <property type="component" value="Unassembled WGS sequence"/>
</dbReference>
<dbReference type="STRING" id="69332.A0A388KGY4"/>
<dbReference type="Gene3D" id="3.40.50.620">
    <property type="entry name" value="HUPs"/>
    <property type="match status" value="1"/>
</dbReference>
<dbReference type="InterPro" id="IPR006015">
    <property type="entry name" value="Universal_stress_UspA"/>
</dbReference>
<evidence type="ECO:0000313" key="4">
    <source>
        <dbReference type="Proteomes" id="UP000265515"/>
    </source>
</evidence>
<dbReference type="EMBL" id="BFEA01000112">
    <property type="protein sequence ID" value="GBG69257.1"/>
    <property type="molecule type" value="Genomic_DNA"/>
</dbReference>
<dbReference type="InterPro" id="IPR006016">
    <property type="entry name" value="UspA"/>
</dbReference>
<evidence type="ECO:0000256" key="1">
    <source>
        <dbReference type="SAM" id="MobiDB-lite"/>
    </source>
</evidence>
<dbReference type="Pfam" id="PF00582">
    <property type="entry name" value="Usp"/>
    <property type="match status" value="1"/>
</dbReference>
<dbReference type="OrthoDB" id="843225at2759"/>
<evidence type="ECO:0000313" key="3">
    <source>
        <dbReference type="EMBL" id="GBG69257.1"/>
    </source>
</evidence>
<dbReference type="AlphaFoldDB" id="A0A388KGY4"/>
<dbReference type="OMA" id="PVEEWGR"/>
<dbReference type="SUPFAM" id="SSF52402">
    <property type="entry name" value="Adenine nucleotide alpha hydrolases-like"/>
    <property type="match status" value="1"/>
</dbReference>
<comment type="caution">
    <text evidence="3">The sequence shown here is derived from an EMBL/GenBank/DDBJ whole genome shotgun (WGS) entry which is preliminary data.</text>
</comment>
<feature type="region of interest" description="Disordered" evidence="1">
    <location>
        <begin position="1"/>
        <end position="39"/>
    </location>
</feature>
<reference evidence="3 4" key="1">
    <citation type="journal article" date="2018" name="Cell">
        <title>The Chara Genome: Secondary Complexity and Implications for Plant Terrestrialization.</title>
        <authorList>
            <person name="Nishiyama T."/>
            <person name="Sakayama H."/>
            <person name="Vries J.D."/>
            <person name="Buschmann H."/>
            <person name="Saint-Marcoux D."/>
            <person name="Ullrich K.K."/>
            <person name="Haas F.B."/>
            <person name="Vanderstraeten L."/>
            <person name="Becker D."/>
            <person name="Lang D."/>
            <person name="Vosolsobe S."/>
            <person name="Rombauts S."/>
            <person name="Wilhelmsson P.K.I."/>
            <person name="Janitza P."/>
            <person name="Kern R."/>
            <person name="Heyl A."/>
            <person name="Rumpler F."/>
            <person name="Villalobos L.I.A.C."/>
            <person name="Clay J.M."/>
            <person name="Skokan R."/>
            <person name="Toyoda A."/>
            <person name="Suzuki Y."/>
            <person name="Kagoshima H."/>
            <person name="Schijlen E."/>
            <person name="Tajeshwar N."/>
            <person name="Catarino B."/>
            <person name="Hetherington A.J."/>
            <person name="Saltykova A."/>
            <person name="Bonnot C."/>
            <person name="Breuninger H."/>
            <person name="Symeonidi A."/>
            <person name="Radhakrishnan G.V."/>
            <person name="Van Nieuwerburgh F."/>
            <person name="Deforce D."/>
            <person name="Chang C."/>
            <person name="Karol K.G."/>
            <person name="Hedrich R."/>
            <person name="Ulvskov P."/>
            <person name="Glockner G."/>
            <person name="Delwiche C.F."/>
            <person name="Petrasek J."/>
            <person name="Van de Peer Y."/>
            <person name="Friml J."/>
            <person name="Beilby M."/>
            <person name="Dolan L."/>
            <person name="Kohara Y."/>
            <person name="Sugano S."/>
            <person name="Fujiyama A."/>
            <person name="Delaux P.-M."/>
            <person name="Quint M."/>
            <person name="TheiBen G."/>
            <person name="Hagemann M."/>
            <person name="Harholt J."/>
            <person name="Dunand C."/>
            <person name="Zachgo S."/>
            <person name="Langdale J."/>
            <person name="Maumus F."/>
            <person name="Straeten D.V.D."/>
            <person name="Gould S.B."/>
            <person name="Rensing S.A."/>
        </authorList>
    </citation>
    <scope>NUCLEOTIDE SEQUENCE [LARGE SCALE GENOMIC DNA]</scope>
    <source>
        <strain evidence="3 4">S276</strain>
    </source>
</reference>
<protein>
    <recommendedName>
        <fullName evidence="2">UspA domain-containing protein</fullName>
    </recommendedName>
</protein>